<dbReference type="RefSeq" id="WP_135838149.1">
    <property type="nucleotide sequence ID" value="NZ_SRRO01000001.1"/>
</dbReference>
<dbReference type="EMBL" id="SRRO01000001">
    <property type="protein sequence ID" value="TGN63613.1"/>
    <property type="molecule type" value="Genomic_DNA"/>
</dbReference>
<dbReference type="InterPro" id="IPR026004">
    <property type="entry name" value="Septum_form"/>
</dbReference>
<dbReference type="Pfam" id="PF13845">
    <property type="entry name" value="Septum_form"/>
    <property type="match status" value="1"/>
</dbReference>
<keyword evidence="4" id="KW-1185">Reference proteome</keyword>
<dbReference type="OrthoDB" id="3784330at2"/>
<feature type="signal peptide" evidence="1">
    <location>
        <begin position="1"/>
        <end position="28"/>
    </location>
</feature>
<dbReference type="AlphaFoldDB" id="A0A4Z1CJ52"/>
<organism evidence="3 4">
    <name type="scientific">Nocardioides eburneiflavus</name>
    <dbReference type="NCBI Taxonomy" id="2518372"/>
    <lineage>
        <taxon>Bacteria</taxon>
        <taxon>Bacillati</taxon>
        <taxon>Actinomycetota</taxon>
        <taxon>Actinomycetes</taxon>
        <taxon>Propionibacteriales</taxon>
        <taxon>Nocardioidaceae</taxon>
        <taxon>Nocardioides</taxon>
    </lineage>
</organism>
<proteinExistence type="predicted"/>
<gene>
    <name evidence="3" type="ORF">EXE59_06370</name>
</gene>
<evidence type="ECO:0000256" key="1">
    <source>
        <dbReference type="SAM" id="SignalP"/>
    </source>
</evidence>
<sequence>MTRCLGLSAAVAALVAATLTTVTAPVSAADPGVGAPAVGQCFDMDVEELAAASYVEAPVDCAGTHTARTIAVAILPDDLTYASTGKLTRFALETCFPAQRKVLRTSLLGMRMSAYNVGWFLPTPEQQAAGARWLRCDLVLGGASLEPLPAKVALGKLPYEKSVSRCLTGGDFLLTTCTSRHAFRATAAIKVKASRYPSEKAWKRIGTQRCRNAVTSRSYRFGWPSKPAWKADDRALICYSKSRR</sequence>
<name>A0A4Z1CJ52_9ACTN</name>
<evidence type="ECO:0000259" key="2">
    <source>
        <dbReference type="Pfam" id="PF13845"/>
    </source>
</evidence>
<evidence type="ECO:0000313" key="4">
    <source>
        <dbReference type="Proteomes" id="UP000297496"/>
    </source>
</evidence>
<dbReference type="Proteomes" id="UP000297496">
    <property type="component" value="Unassembled WGS sequence"/>
</dbReference>
<protein>
    <recommendedName>
        <fullName evidence="2">Septum formation-related domain-containing protein</fullName>
    </recommendedName>
</protein>
<accession>A0A4Z1CJ52</accession>
<feature type="chain" id="PRO_5021438691" description="Septum formation-related domain-containing protein" evidence="1">
    <location>
        <begin position="29"/>
        <end position="244"/>
    </location>
</feature>
<keyword evidence="1" id="KW-0732">Signal</keyword>
<comment type="caution">
    <text evidence="3">The sequence shown here is derived from an EMBL/GenBank/DDBJ whole genome shotgun (WGS) entry which is preliminary data.</text>
</comment>
<feature type="domain" description="Septum formation-related" evidence="2">
    <location>
        <begin position="39"/>
        <end position="215"/>
    </location>
</feature>
<evidence type="ECO:0000313" key="3">
    <source>
        <dbReference type="EMBL" id="TGN63613.1"/>
    </source>
</evidence>
<reference evidence="3 4" key="1">
    <citation type="submission" date="2019-04" db="EMBL/GenBank/DDBJ databases">
        <title>Three New Species of Nocardioides, Nocardioides euryhalodurans sp. nov., Nocardioides seonyuensis sp. nov. and Nocardioides eburneoflavus sp. nov. Isolated from Soil.</title>
        <authorList>
            <person name="Roh S.G."/>
            <person name="Lee C."/>
            <person name="Kim M.-K."/>
            <person name="Kim S.B."/>
        </authorList>
    </citation>
    <scope>NUCLEOTIDE SEQUENCE [LARGE SCALE GENOMIC DNA]</scope>
    <source>
        <strain evidence="3 4">MMS17-SY213</strain>
    </source>
</reference>